<keyword evidence="11" id="KW-0997">Cell inner membrane</keyword>
<feature type="transmembrane region" description="Helical" evidence="11">
    <location>
        <begin position="160"/>
        <end position="178"/>
    </location>
</feature>
<dbReference type="PROSITE" id="PS00428">
    <property type="entry name" value="FTSW_RODA_SPOVE"/>
    <property type="match status" value="1"/>
</dbReference>
<evidence type="ECO:0000256" key="1">
    <source>
        <dbReference type="ARBA" id="ARBA00004141"/>
    </source>
</evidence>
<comment type="subcellular location">
    <subcellularLocation>
        <location evidence="11">Cell inner membrane</location>
        <topology evidence="11">Multi-pass membrane protein</topology>
    </subcellularLocation>
    <subcellularLocation>
        <location evidence="1">Membrane</location>
        <topology evidence="1">Multi-pass membrane protein</topology>
    </subcellularLocation>
</comment>
<sequence>MNEAGWWARLRPVVAVDVPLLLCIALLLVTGLVTVYSAAADFPGRFAAQLRNIGIALAIMWVAANVPPPRLMRHAPAVYAIGVLMLLAVLVAGVSKKGATRWLYVGFDFQPSEIMKIAMPLMLAWFFHHFGAARRWQNFAVAALLLAIPVGLVMKQPDLGTALLVLAAGFYVIVLAGLPWRALAALAVAGIVAMPLSWPLLHDYQRHRVMTLLHPDADPLGKGFQIKQAGIAIGSGGVSGKGWLEGTQGHLGFLPERSTDFIFSVYAEEFGLAGNIALLVLYFLLIVRGLQITGRAATPFSRLLAGAITMILFTYAFINIGMVSGIFPVVGVPLPFISYGGTALMTLGLGCGMLMAIARESAALARGRLGGLK</sequence>
<dbReference type="AlphaFoldDB" id="A0A6I3SU44"/>
<evidence type="ECO:0000256" key="4">
    <source>
        <dbReference type="ARBA" id="ARBA00022679"/>
    </source>
</evidence>
<feature type="transmembrane region" description="Helical" evidence="11">
    <location>
        <begin position="183"/>
        <end position="201"/>
    </location>
</feature>
<comment type="caution">
    <text evidence="13">The sequence shown here is derived from an EMBL/GenBank/DDBJ whole genome shotgun (WGS) entry which is preliminary data.</text>
</comment>
<proteinExistence type="inferred from homology"/>
<dbReference type="NCBIfam" id="TIGR02210">
    <property type="entry name" value="rodA_shape"/>
    <property type="match status" value="1"/>
</dbReference>
<evidence type="ECO:0000313" key="15">
    <source>
        <dbReference type="Proteomes" id="UP000622638"/>
    </source>
</evidence>
<reference evidence="15" key="2">
    <citation type="journal article" date="2019" name="Int. J. Syst. Evol. Microbiol.">
        <title>The Global Catalogue of Microorganisms (GCM) 10K type strain sequencing project: providing services to taxonomists for standard genome sequencing and annotation.</title>
        <authorList>
            <consortium name="The Broad Institute Genomics Platform"/>
            <consortium name="The Broad Institute Genome Sequencing Center for Infectious Disease"/>
            <person name="Wu L."/>
            <person name="Ma J."/>
        </authorList>
    </citation>
    <scope>NUCLEOTIDE SEQUENCE [LARGE SCALE GENOMIC DNA]</scope>
    <source>
        <strain evidence="15">CGMCC 1.15931</strain>
    </source>
</reference>
<dbReference type="GO" id="GO:0051301">
    <property type="term" value="P:cell division"/>
    <property type="evidence" value="ECO:0007669"/>
    <property type="project" value="InterPro"/>
</dbReference>
<keyword evidence="10 11" id="KW-0961">Cell wall biogenesis/degradation</keyword>
<evidence type="ECO:0000313" key="12">
    <source>
        <dbReference type="EMBL" id="GGB87314.1"/>
    </source>
</evidence>
<keyword evidence="8 11" id="KW-1133">Transmembrane helix</keyword>
<evidence type="ECO:0000256" key="10">
    <source>
        <dbReference type="ARBA" id="ARBA00023316"/>
    </source>
</evidence>
<name>A0A6I3SU44_9BURK</name>
<dbReference type="GO" id="GO:0005886">
    <property type="term" value="C:plasma membrane"/>
    <property type="evidence" value="ECO:0007669"/>
    <property type="project" value="UniProtKB-SubCell"/>
</dbReference>
<dbReference type="HAMAP" id="MF_02079">
    <property type="entry name" value="PGT_RodA"/>
    <property type="match status" value="1"/>
</dbReference>
<dbReference type="OrthoDB" id="9768187at2"/>
<evidence type="ECO:0000256" key="9">
    <source>
        <dbReference type="ARBA" id="ARBA00023136"/>
    </source>
</evidence>
<reference evidence="12" key="1">
    <citation type="journal article" date="2014" name="Int. J. Syst. Evol. Microbiol.">
        <title>Complete genome of a new Firmicutes species belonging to the dominant human colonic microbiota ('Ruminococcus bicirculans') reveals two chromosomes and a selective capacity to utilize plant glucans.</title>
        <authorList>
            <consortium name="NISC Comparative Sequencing Program"/>
            <person name="Wegmann U."/>
            <person name="Louis P."/>
            <person name="Goesmann A."/>
            <person name="Henrissat B."/>
            <person name="Duncan S.H."/>
            <person name="Flint H.J."/>
        </authorList>
    </citation>
    <scope>NUCLEOTIDE SEQUENCE</scope>
    <source>
        <strain evidence="12">CGMCC 1.15931</strain>
    </source>
</reference>
<dbReference type="PANTHER" id="PTHR30474">
    <property type="entry name" value="CELL CYCLE PROTEIN"/>
    <property type="match status" value="1"/>
</dbReference>
<protein>
    <recommendedName>
        <fullName evidence="11">Peptidoglycan glycosyltransferase MrdB</fullName>
        <shortName evidence="11">PGT</shortName>
        <ecNumber evidence="11">2.4.99.28</ecNumber>
    </recommendedName>
    <alternativeName>
        <fullName evidence="11">Cell elongation protein RodA</fullName>
    </alternativeName>
    <alternativeName>
        <fullName evidence="11">Cell wall polymerase</fullName>
    </alternativeName>
    <alternativeName>
        <fullName evidence="11">Peptidoglycan polymerase</fullName>
        <shortName evidence="11">PG polymerase</shortName>
    </alternativeName>
</protein>
<evidence type="ECO:0000256" key="3">
    <source>
        <dbReference type="ARBA" id="ARBA00022676"/>
    </source>
</evidence>
<reference evidence="13 14" key="3">
    <citation type="submission" date="2019-11" db="EMBL/GenBank/DDBJ databases">
        <title>Type strains purchased from KCTC, JCM and DSMZ.</title>
        <authorList>
            <person name="Lu H."/>
        </authorList>
    </citation>
    <scope>NUCLEOTIDE SEQUENCE [LARGE SCALE GENOMIC DNA]</scope>
    <source>
        <strain evidence="13 14">KCTC 52429</strain>
    </source>
</reference>
<comment type="function">
    <text evidence="11">Peptidoglycan polymerase that is essential for cell wall elongation.</text>
</comment>
<keyword evidence="9 11" id="KW-0472">Membrane</keyword>
<evidence type="ECO:0000256" key="8">
    <source>
        <dbReference type="ARBA" id="ARBA00022989"/>
    </source>
</evidence>
<keyword evidence="7 11" id="KW-0573">Peptidoglycan synthesis</keyword>
<dbReference type="GO" id="GO:0071555">
    <property type="term" value="P:cell wall organization"/>
    <property type="evidence" value="ECO:0007669"/>
    <property type="project" value="UniProtKB-KW"/>
</dbReference>
<keyword evidence="15" id="KW-1185">Reference proteome</keyword>
<dbReference type="InterPro" id="IPR001182">
    <property type="entry name" value="FtsW/RodA"/>
</dbReference>
<dbReference type="GO" id="GO:0032153">
    <property type="term" value="C:cell division site"/>
    <property type="evidence" value="ECO:0007669"/>
    <property type="project" value="TreeGrafter"/>
</dbReference>
<organism evidence="13 14">
    <name type="scientific">Pseudoduganella buxea</name>
    <dbReference type="NCBI Taxonomy" id="1949069"/>
    <lineage>
        <taxon>Bacteria</taxon>
        <taxon>Pseudomonadati</taxon>
        <taxon>Pseudomonadota</taxon>
        <taxon>Betaproteobacteria</taxon>
        <taxon>Burkholderiales</taxon>
        <taxon>Oxalobacteraceae</taxon>
        <taxon>Telluria group</taxon>
        <taxon>Pseudoduganella</taxon>
    </lineage>
</organism>
<comment type="similarity">
    <text evidence="11">Belongs to the SEDS family. MrdB/RodA subfamily.</text>
</comment>
<evidence type="ECO:0000313" key="14">
    <source>
        <dbReference type="Proteomes" id="UP000430634"/>
    </source>
</evidence>
<comment type="catalytic activity">
    <reaction evidence="11">
        <text>[GlcNAc-(1-&gt;4)-Mur2Ac(oyl-L-Ala-gamma-D-Glu-L-Lys-D-Ala-D-Ala)](n)-di-trans,octa-cis-undecaprenyl diphosphate + beta-D-GlcNAc-(1-&gt;4)-Mur2Ac(oyl-L-Ala-gamma-D-Glu-L-Lys-D-Ala-D-Ala)-di-trans,octa-cis-undecaprenyl diphosphate = [GlcNAc-(1-&gt;4)-Mur2Ac(oyl-L-Ala-gamma-D-Glu-L-Lys-D-Ala-D-Ala)](n+1)-di-trans,octa-cis-undecaprenyl diphosphate + di-trans,octa-cis-undecaprenyl diphosphate + H(+)</text>
        <dbReference type="Rhea" id="RHEA:23708"/>
        <dbReference type="Rhea" id="RHEA-COMP:9602"/>
        <dbReference type="Rhea" id="RHEA-COMP:9603"/>
        <dbReference type="ChEBI" id="CHEBI:15378"/>
        <dbReference type="ChEBI" id="CHEBI:58405"/>
        <dbReference type="ChEBI" id="CHEBI:60033"/>
        <dbReference type="ChEBI" id="CHEBI:78435"/>
        <dbReference type="EC" id="2.4.99.28"/>
    </reaction>
</comment>
<feature type="transmembrane region" description="Helical" evidence="11">
    <location>
        <begin position="20"/>
        <end position="40"/>
    </location>
</feature>
<dbReference type="UniPathway" id="UPA00219"/>
<dbReference type="GO" id="GO:0009252">
    <property type="term" value="P:peptidoglycan biosynthetic process"/>
    <property type="evidence" value="ECO:0007669"/>
    <property type="project" value="UniProtKB-UniRule"/>
</dbReference>
<evidence type="ECO:0000256" key="7">
    <source>
        <dbReference type="ARBA" id="ARBA00022984"/>
    </source>
</evidence>
<dbReference type="GO" id="GO:0015648">
    <property type="term" value="F:lipid-linked peptidoglycan transporter activity"/>
    <property type="evidence" value="ECO:0007669"/>
    <property type="project" value="TreeGrafter"/>
</dbReference>
<dbReference type="GO" id="GO:0008955">
    <property type="term" value="F:peptidoglycan glycosyltransferase activity"/>
    <property type="evidence" value="ECO:0007669"/>
    <property type="project" value="UniProtKB-UniRule"/>
</dbReference>
<feature type="transmembrane region" description="Helical" evidence="11">
    <location>
        <begin position="76"/>
        <end position="94"/>
    </location>
</feature>
<dbReference type="InterPro" id="IPR018365">
    <property type="entry name" value="Cell_cycle_FtsW-rel_CS"/>
</dbReference>
<evidence type="ECO:0000313" key="13">
    <source>
        <dbReference type="EMBL" id="MTV52574.1"/>
    </source>
</evidence>
<evidence type="ECO:0000256" key="2">
    <source>
        <dbReference type="ARBA" id="ARBA00022475"/>
    </source>
</evidence>
<gene>
    <name evidence="11 13" type="primary">rodA</name>
    <name evidence="11 12" type="synonym">mrdB</name>
    <name evidence="12" type="ORF">GCM10011572_06690</name>
    <name evidence="13" type="ORF">GM672_07470</name>
</gene>
<dbReference type="GO" id="GO:0008360">
    <property type="term" value="P:regulation of cell shape"/>
    <property type="evidence" value="ECO:0007669"/>
    <property type="project" value="UniProtKB-KW"/>
</dbReference>
<dbReference type="Proteomes" id="UP000622638">
    <property type="component" value="Unassembled WGS sequence"/>
</dbReference>
<comment type="pathway">
    <text evidence="11">Cell wall biogenesis; peptidoglycan biosynthesis.</text>
</comment>
<feature type="transmembrane region" description="Helical" evidence="11">
    <location>
        <begin position="336"/>
        <end position="358"/>
    </location>
</feature>
<feature type="transmembrane region" description="Helical" evidence="11">
    <location>
        <begin position="138"/>
        <end position="154"/>
    </location>
</feature>
<dbReference type="EMBL" id="WNKZ01000014">
    <property type="protein sequence ID" value="MTV52574.1"/>
    <property type="molecule type" value="Genomic_DNA"/>
</dbReference>
<keyword evidence="4 11" id="KW-0808">Transferase</keyword>
<feature type="transmembrane region" description="Helical" evidence="11">
    <location>
        <begin position="46"/>
        <end position="64"/>
    </location>
</feature>
<dbReference type="InterPro" id="IPR011923">
    <property type="entry name" value="RodA/MrdB"/>
</dbReference>
<keyword evidence="3 11" id="KW-0328">Glycosyltransferase</keyword>
<evidence type="ECO:0000256" key="6">
    <source>
        <dbReference type="ARBA" id="ARBA00022960"/>
    </source>
</evidence>
<dbReference type="RefSeq" id="WP_155469901.1">
    <property type="nucleotide sequence ID" value="NZ_BMKG01000002.1"/>
</dbReference>
<dbReference type="EC" id="2.4.99.28" evidence="11"/>
<evidence type="ECO:0000256" key="5">
    <source>
        <dbReference type="ARBA" id="ARBA00022692"/>
    </source>
</evidence>
<evidence type="ECO:0000256" key="11">
    <source>
        <dbReference type="HAMAP-Rule" id="MF_02079"/>
    </source>
</evidence>
<feature type="transmembrane region" description="Helical" evidence="11">
    <location>
        <begin position="270"/>
        <end position="291"/>
    </location>
</feature>
<reference evidence="12" key="4">
    <citation type="submission" date="2024-05" db="EMBL/GenBank/DDBJ databases">
        <authorList>
            <person name="Sun Q."/>
            <person name="Zhou Y."/>
        </authorList>
    </citation>
    <scope>NUCLEOTIDE SEQUENCE</scope>
    <source>
        <strain evidence="12">CGMCC 1.15931</strain>
    </source>
</reference>
<keyword evidence="2 11" id="KW-1003">Cell membrane</keyword>
<accession>A0A6I3SU44</accession>
<dbReference type="EMBL" id="BMKG01000002">
    <property type="protein sequence ID" value="GGB87314.1"/>
    <property type="molecule type" value="Genomic_DNA"/>
</dbReference>
<keyword evidence="6 11" id="KW-0133">Cell shape</keyword>
<feature type="transmembrane region" description="Helical" evidence="11">
    <location>
        <begin position="303"/>
        <end position="330"/>
    </location>
</feature>
<keyword evidence="5 11" id="KW-0812">Transmembrane</keyword>
<dbReference type="PANTHER" id="PTHR30474:SF1">
    <property type="entry name" value="PEPTIDOGLYCAN GLYCOSYLTRANSFERASE MRDB"/>
    <property type="match status" value="1"/>
</dbReference>
<dbReference type="Proteomes" id="UP000430634">
    <property type="component" value="Unassembled WGS sequence"/>
</dbReference>
<dbReference type="Pfam" id="PF01098">
    <property type="entry name" value="FTSW_RODA_SPOVE"/>
    <property type="match status" value="1"/>
</dbReference>